<dbReference type="AlphaFoldDB" id="A0A6A4VGH0"/>
<organism evidence="2 3">
    <name type="scientific">Amphibalanus amphitrite</name>
    <name type="common">Striped barnacle</name>
    <name type="synonym">Balanus amphitrite</name>
    <dbReference type="NCBI Taxonomy" id="1232801"/>
    <lineage>
        <taxon>Eukaryota</taxon>
        <taxon>Metazoa</taxon>
        <taxon>Ecdysozoa</taxon>
        <taxon>Arthropoda</taxon>
        <taxon>Crustacea</taxon>
        <taxon>Multicrustacea</taxon>
        <taxon>Cirripedia</taxon>
        <taxon>Thoracica</taxon>
        <taxon>Thoracicalcarea</taxon>
        <taxon>Balanomorpha</taxon>
        <taxon>Balanoidea</taxon>
        <taxon>Balanidae</taxon>
        <taxon>Amphibalaninae</taxon>
        <taxon>Amphibalanus</taxon>
    </lineage>
</organism>
<protein>
    <submittedName>
        <fullName evidence="2">Alpha-and gamma-adaptin-binding protein p34</fullName>
    </submittedName>
</protein>
<sequence length="228" mass="24192">MSMTCPTVRQANGLDEVDSILTFTKEFEPDVCMLVCETCSENTPVSRLRAQEWCVSHGFELVELSPADEADPDDDFPETTGVQRIVQALHAHTWSNLEMKDHQPPVSNKLVNDVTAERVPDNATQGSGGGDDAETTPASQAAAEDAATAASVDTLVTELAGLMGSGGGGDPSEPGSGADDFELLFSQLSELRAAAARAPPHQRHEMAERVAMAFLRSMGGDEDGEDSD</sequence>
<dbReference type="PANTHER" id="PTHR14659">
    <property type="entry name" value="ALPHA- AND GAMMA-ADAPTIN-BINDING PROTEIN P34"/>
    <property type="match status" value="1"/>
</dbReference>
<evidence type="ECO:0000313" key="3">
    <source>
        <dbReference type="Proteomes" id="UP000440578"/>
    </source>
</evidence>
<dbReference type="OrthoDB" id="1741717at2759"/>
<evidence type="ECO:0000256" key="1">
    <source>
        <dbReference type="SAM" id="MobiDB-lite"/>
    </source>
</evidence>
<proteinExistence type="predicted"/>
<feature type="region of interest" description="Disordered" evidence="1">
    <location>
        <begin position="119"/>
        <end position="150"/>
    </location>
</feature>
<evidence type="ECO:0000313" key="2">
    <source>
        <dbReference type="EMBL" id="KAF0289612.1"/>
    </source>
</evidence>
<reference evidence="2 3" key="1">
    <citation type="submission" date="2019-07" db="EMBL/GenBank/DDBJ databases">
        <title>Draft genome assembly of a fouling barnacle, Amphibalanus amphitrite (Darwin, 1854): The first reference genome for Thecostraca.</title>
        <authorList>
            <person name="Kim W."/>
        </authorList>
    </citation>
    <scope>NUCLEOTIDE SEQUENCE [LARGE SCALE GENOMIC DNA]</scope>
    <source>
        <strain evidence="2">SNU_AA5</strain>
        <tissue evidence="2">Soma without cirri and trophi</tissue>
    </source>
</reference>
<feature type="compositionally biased region" description="Low complexity" evidence="1">
    <location>
        <begin position="135"/>
        <end position="150"/>
    </location>
</feature>
<gene>
    <name evidence="2" type="primary">AAGAB</name>
    <name evidence="2" type="ORF">FJT64_012166</name>
</gene>
<dbReference type="EMBL" id="VIIS01002022">
    <property type="protein sequence ID" value="KAF0289612.1"/>
    <property type="molecule type" value="Genomic_DNA"/>
</dbReference>
<keyword evidence="3" id="KW-1185">Reference proteome</keyword>
<dbReference type="Proteomes" id="UP000440578">
    <property type="component" value="Unassembled WGS sequence"/>
</dbReference>
<feature type="region of interest" description="Disordered" evidence="1">
    <location>
        <begin position="161"/>
        <end position="180"/>
    </location>
</feature>
<accession>A0A6A4VGH0</accession>
<dbReference type="Gene3D" id="3.40.50.11960">
    <property type="match status" value="1"/>
</dbReference>
<name>A0A6A4VGH0_AMPAM</name>
<comment type="caution">
    <text evidence="2">The sequence shown here is derived from an EMBL/GenBank/DDBJ whole genome shotgun (WGS) entry which is preliminary data.</text>
</comment>
<dbReference type="PANTHER" id="PTHR14659:SF1">
    <property type="entry name" value="ALPHA- AND GAMMA-ADAPTIN-BINDING PROTEIN P34"/>
    <property type="match status" value="1"/>
</dbReference>
<dbReference type="Pfam" id="PF10199">
    <property type="entry name" value="Adaptin_binding"/>
    <property type="match status" value="1"/>
</dbReference>
<dbReference type="InterPro" id="IPR019341">
    <property type="entry name" value="Alpha/Gamma-adaptin-bd_p34"/>
</dbReference>